<evidence type="ECO:0000256" key="2">
    <source>
        <dbReference type="SAM" id="SignalP"/>
    </source>
</evidence>
<reference evidence="3" key="1">
    <citation type="submission" date="2018-01" db="EMBL/GenBank/DDBJ databases">
        <title>An insight into the sialome of Amazonian anophelines.</title>
        <authorList>
            <person name="Ribeiro J.M."/>
            <person name="Scarpassa V."/>
            <person name="Calvo E."/>
        </authorList>
    </citation>
    <scope>NUCLEOTIDE SEQUENCE</scope>
    <source>
        <tissue evidence="3">Salivary glands</tissue>
    </source>
</reference>
<protein>
    <submittedName>
        <fullName evidence="3">Putative secreted protein</fullName>
    </submittedName>
</protein>
<dbReference type="EMBL" id="GGFK01013886">
    <property type="protein sequence ID" value="MBW47207.1"/>
    <property type="molecule type" value="Transcribed_RNA"/>
</dbReference>
<organism evidence="3">
    <name type="scientific">Anopheles triannulatus</name>
    <dbReference type="NCBI Taxonomy" id="58253"/>
    <lineage>
        <taxon>Eukaryota</taxon>
        <taxon>Metazoa</taxon>
        <taxon>Ecdysozoa</taxon>
        <taxon>Arthropoda</taxon>
        <taxon>Hexapoda</taxon>
        <taxon>Insecta</taxon>
        <taxon>Pterygota</taxon>
        <taxon>Neoptera</taxon>
        <taxon>Endopterygota</taxon>
        <taxon>Diptera</taxon>
        <taxon>Nematocera</taxon>
        <taxon>Culicoidea</taxon>
        <taxon>Culicidae</taxon>
        <taxon>Anophelinae</taxon>
        <taxon>Anopheles</taxon>
    </lineage>
</organism>
<keyword evidence="2" id="KW-0732">Signal</keyword>
<dbReference type="AlphaFoldDB" id="A0A2M4B2F1"/>
<name>A0A2M4B2F1_9DIPT</name>
<feature type="region of interest" description="Disordered" evidence="1">
    <location>
        <begin position="32"/>
        <end position="51"/>
    </location>
</feature>
<sequence>MRLFIHIYICPASSLSLSLSLSLASRLLGKKLHRERKSSERNGVDDAPPQGMYTGLGILTYYIVTQFKPHTHTR</sequence>
<feature type="chain" id="PRO_5014876003" evidence="2">
    <location>
        <begin position="21"/>
        <end position="74"/>
    </location>
</feature>
<accession>A0A2M4B2F1</accession>
<feature type="signal peptide" evidence="2">
    <location>
        <begin position="1"/>
        <end position="20"/>
    </location>
</feature>
<evidence type="ECO:0000256" key="1">
    <source>
        <dbReference type="SAM" id="MobiDB-lite"/>
    </source>
</evidence>
<proteinExistence type="predicted"/>
<evidence type="ECO:0000313" key="3">
    <source>
        <dbReference type="EMBL" id="MBW47207.1"/>
    </source>
</evidence>